<gene>
    <name evidence="2" type="ORF">METZ01_LOCUS294727</name>
</gene>
<reference evidence="2" key="1">
    <citation type="submission" date="2018-05" db="EMBL/GenBank/DDBJ databases">
        <authorList>
            <person name="Lanie J.A."/>
            <person name="Ng W.-L."/>
            <person name="Kazmierczak K.M."/>
            <person name="Andrzejewski T.M."/>
            <person name="Davidsen T.M."/>
            <person name="Wayne K.J."/>
            <person name="Tettelin H."/>
            <person name="Glass J.I."/>
            <person name="Rusch D."/>
            <person name="Podicherti R."/>
            <person name="Tsui H.-C.T."/>
            <person name="Winkler M.E."/>
        </authorList>
    </citation>
    <scope>NUCLEOTIDE SEQUENCE</scope>
</reference>
<dbReference type="AlphaFoldDB" id="A0A382LZ83"/>
<name>A0A382LZ83_9ZZZZ</name>
<feature type="non-terminal residue" evidence="2">
    <location>
        <position position="198"/>
    </location>
</feature>
<feature type="transmembrane region" description="Helical" evidence="1">
    <location>
        <begin position="165"/>
        <end position="183"/>
    </location>
</feature>
<feature type="transmembrane region" description="Helical" evidence="1">
    <location>
        <begin position="12"/>
        <end position="28"/>
    </location>
</feature>
<evidence type="ECO:0000313" key="2">
    <source>
        <dbReference type="EMBL" id="SVC41873.1"/>
    </source>
</evidence>
<evidence type="ECO:0000256" key="1">
    <source>
        <dbReference type="SAM" id="Phobius"/>
    </source>
</evidence>
<feature type="transmembrane region" description="Helical" evidence="1">
    <location>
        <begin position="121"/>
        <end position="145"/>
    </location>
</feature>
<feature type="transmembrane region" description="Helical" evidence="1">
    <location>
        <begin position="66"/>
        <end position="85"/>
    </location>
</feature>
<keyword evidence="1" id="KW-0472">Membrane</keyword>
<feature type="transmembrane region" description="Helical" evidence="1">
    <location>
        <begin position="97"/>
        <end position="114"/>
    </location>
</feature>
<keyword evidence="1" id="KW-0812">Transmembrane</keyword>
<proteinExistence type="predicted"/>
<protein>
    <submittedName>
        <fullName evidence="2">Uncharacterized protein</fullName>
    </submittedName>
</protein>
<sequence length="198" mass="22374">MNIFKRLNTQHLLILPFIVVPFLVTHRFQDPTLLIKRSGVFFLFAIIALILVGMKRSRNAISNANLKWLAGTGAFILVLAIISSYNSINPSESYWELLYLSGWISIYACFMIYSTKETMKYIIVASSVVGAVLSLLLFNDVYHWISIEFPHNGPVASTFGIRNYFGQYLCFAVLAAIISVFMLKSNKAKLLMLICCLL</sequence>
<accession>A0A382LZ83</accession>
<dbReference type="EMBL" id="UINC01090170">
    <property type="protein sequence ID" value="SVC41873.1"/>
    <property type="molecule type" value="Genomic_DNA"/>
</dbReference>
<keyword evidence="1" id="KW-1133">Transmembrane helix</keyword>
<feature type="transmembrane region" description="Helical" evidence="1">
    <location>
        <begin position="34"/>
        <end position="54"/>
    </location>
</feature>
<organism evidence="2">
    <name type="scientific">marine metagenome</name>
    <dbReference type="NCBI Taxonomy" id="408172"/>
    <lineage>
        <taxon>unclassified sequences</taxon>
        <taxon>metagenomes</taxon>
        <taxon>ecological metagenomes</taxon>
    </lineage>
</organism>